<comment type="caution">
    <text evidence="2">The sequence shown here is derived from an EMBL/GenBank/DDBJ whole genome shotgun (WGS) entry which is preliminary data.</text>
</comment>
<feature type="compositionally biased region" description="Gly residues" evidence="1">
    <location>
        <begin position="16"/>
        <end position="26"/>
    </location>
</feature>
<organism evidence="2 3">
    <name type="scientific">Batillaria attramentaria</name>
    <dbReference type="NCBI Taxonomy" id="370345"/>
    <lineage>
        <taxon>Eukaryota</taxon>
        <taxon>Metazoa</taxon>
        <taxon>Spiralia</taxon>
        <taxon>Lophotrochozoa</taxon>
        <taxon>Mollusca</taxon>
        <taxon>Gastropoda</taxon>
        <taxon>Caenogastropoda</taxon>
        <taxon>Sorbeoconcha</taxon>
        <taxon>Cerithioidea</taxon>
        <taxon>Batillariidae</taxon>
        <taxon>Batillaria</taxon>
    </lineage>
</organism>
<gene>
    <name evidence="2" type="ORF">BaRGS_00010854</name>
</gene>
<evidence type="ECO:0000313" key="2">
    <source>
        <dbReference type="EMBL" id="KAK7497983.1"/>
    </source>
</evidence>
<reference evidence="2 3" key="1">
    <citation type="journal article" date="2023" name="Sci. Data">
        <title>Genome assembly of the Korean intertidal mud-creeper Batillaria attramentaria.</title>
        <authorList>
            <person name="Patra A.K."/>
            <person name="Ho P.T."/>
            <person name="Jun S."/>
            <person name="Lee S.J."/>
            <person name="Kim Y."/>
            <person name="Won Y.J."/>
        </authorList>
    </citation>
    <scope>NUCLEOTIDE SEQUENCE [LARGE SCALE GENOMIC DNA]</scope>
    <source>
        <strain evidence="2">Wonlab-2016</strain>
    </source>
</reference>
<sequence>MGERYQELGRLMLGQWKGGWEGGGGSSSVEDESGGSLTCGTHTGPVCREADETTGVSSGRMLTPSKPALALYAKQKQTG</sequence>
<feature type="region of interest" description="Disordered" evidence="1">
    <location>
        <begin position="16"/>
        <end position="46"/>
    </location>
</feature>
<proteinExistence type="predicted"/>
<protein>
    <submittedName>
        <fullName evidence="2">Uncharacterized protein</fullName>
    </submittedName>
</protein>
<accession>A0ABD0LFF3</accession>
<dbReference type="EMBL" id="JACVVK020000054">
    <property type="protein sequence ID" value="KAK7497983.1"/>
    <property type="molecule type" value="Genomic_DNA"/>
</dbReference>
<dbReference type="AlphaFoldDB" id="A0ABD0LFF3"/>
<evidence type="ECO:0000313" key="3">
    <source>
        <dbReference type="Proteomes" id="UP001519460"/>
    </source>
</evidence>
<dbReference type="Proteomes" id="UP001519460">
    <property type="component" value="Unassembled WGS sequence"/>
</dbReference>
<evidence type="ECO:0000256" key="1">
    <source>
        <dbReference type="SAM" id="MobiDB-lite"/>
    </source>
</evidence>
<name>A0ABD0LFF3_9CAEN</name>
<keyword evidence="3" id="KW-1185">Reference proteome</keyword>